<comment type="catalytic activity">
    <reaction evidence="7 8">
        <text>tRNA(Trp) + L-tryptophan + ATP = L-tryptophyl-tRNA(Trp) + AMP + diphosphate + H(+)</text>
        <dbReference type="Rhea" id="RHEA:24080"/>
        <dbReference type="Rhea" id="RHEA-COMP:9671"/>
        <dbReference type="Rhea" id="RHEA-COMP:9705"/>
        <dbReference type="ChEBI" id="CHEBI:15378"/>
        <dbReference type="ChEBI" id="CHEBI:30616"/>
        <dbReference type="ChEBI" id="CHEBI:33019"/>
        <dbReference type="ChEBI" id="CHEBI:57912"/>
        <dbReference type="ChEBI" id="CHEBI:78442"/>
        <dbReference type="ChEBI" id="CHEBI:78535"/>
        <dbReference type="ChEBI" id="CHEBI:456215"/>
        <dbReference type="EC" id="6.1.1.2"/>
    </reaction>
</comment>
<organism evidence="10 11">
    <name type="scientific">Baekduia soli</name>
    <dbReference type="NCBI Taxonomy" id="496014"/>
    <lineage>
        <taxon>Bacteria</taxon>
        <taxon>Bacillati</taxon>
        <taxon>Actinomycetota</taxon>
        <taxon>Thermoleophilia</taxon>
        <taxon>Solirubrobacterales</taxon>
        <taxon>Baekduiaceae</taxon>
        <taxon>Baekduia</taxon>
    </lineage>
</organism>
<comment type="function">
    <text evidence="8">Catalyzes the attachment of tryptophan to tRNA(Trp).</text>
</comment>
<dbReference type="EMBL" id="CP042430">
    <property type="protein sequence ID" value="QEC48615.1"/>
    <property type="molecule type" value="Genomic_DNA"/>
</dbReference>
<dbReference type="InterPro" id="IPR024109">
    <property type="entry name" value="Trp-tRNA-ligase_bac-type"/>
</dbReference>
<evidence type="ECO:0000256" key="1">
    <source>
        <dbReference type="ARBA" id="ARBA00005594"/>
    </source>
</evidence>
<dbReference type="CDD" id="cd00806">
    <property type="entry name" value="TrpRS_core"/>
    <property type="match status" value="1"/>
</dbReference>
<keyword evidence="4 8" id="KW-0067">ATP-binding</keyword>
<evidence type="ECO:0000256" key="9">
    <source>
        <dbReference type="RuleBase" id="RU363036"/>
    </source>
</evidence>
<evidence type="ECO:0000256" key="4">
    <source>
        <dbReference type="ARBA" id="ARBA00022840"/>
    </source>
</evidence>
<comment type="similarity">
    <text evidence="1 8 9">Belongs to the class-I aminoacyl-tRNA synthetase family.</text>
</comment>
<name>A0A5B8U6S9_9ACTN</name>
<feature type="binding site" evidence="8">
    <location>
        <position position="137"/>
    </location>
    <ligand>
        <name>L-tryptophan</name>
        <dbReference type="ChEBI" id="CHEBI:57912"/>
    </ligand>
</feature>
<keyword evidence="3 8" id="KW-0547">Nucleotide-binding</keyword>
<feature type="binding site" evidence="8">
    <location>
        <begin position="8"/>
        <end position="10"/>
    </location>
    <ligand>
        <name>ATP</name>
        <dbReference type="ChEBI" id="CHEBI:30616"/>
    </ligand>
</feature>
<dbReference type="GO" id="GO:0005524">
    <property type="term" value="F:ATP binding"/>
    <property type="evidence" value="ECO:0007669"/>
    <property type="project" value="UniProtKB-UniRule"/>
</dbReference>
<proteinExistence type="inferred from homology"/>
<comment type="subcellular location">
    <subcellularLocation>
        <location evidence="8">Cytoplasm</location>
    </subcellularLocation>
</comment>
<comment type="subunit">
    <text evidence="8">Homodimer.</text>
</comment>
<dbReference type="InterPro" id="IPR002305">
    <property type="entry name" value="aa-tRNA-synth_Ic"/>
</dbReference>
<feature type="binding site" evidence="8">
    <location>
        <begin position="149"/>
        <end position="151"/>
    </location>
    <ligand>
        <name>ATP</name>
        <dbReference type="ChEBI" id="CHEBI:30616"/>
    </ligand>
</feature>
<feature type="binding site" evidence="8">
    <location>
        <position position="188"/>
    </location>
    <ligand>
        <name>ATP</name>
        <dbReference type="ChEBI" id="CHEBI:30616"/>
    </ligand>
</feature>
<dbReference type="EC" id="6.1.1.2" evidence="8"/>
<dbReference type="Proteomes" id="UP000321805">
    <property type="component" value="Chromosome"/>
</dbReference>
<accession>A0A5B8U6S9</accession>
<gene>
    <name evidence="8 10" type="primary">trpS</name>
    <name evidence="10" type="ORF">FSW04_14230</name>
</gene>
<dbReference type="InterPro" id="IPR002306">
    <property type="entry name" value="Trp-tRNA-ligase"/>
</dbReference>
<dbReference type="Pfam" id="PF00579">
    <property type="entry name" value="tRNA-synt_1b"/>
    <property type="match status" value="1"/>
</dbReference>
<evidence type="ECO:0000256" key="7">
    <source>
        <dbReference type="ARBA" id="ARBA00049929"/>
    </source>
</evidence>
<dbReference type="OrthoDB" id="9801042at2"/>
<keyword evidence="6 8" id="KW-0030">Aminoacyl-tRNA synthetase</keyword>
<evidence type="ECO:0000256" key="8">
    <source>
        <dbReference type="HAMAP-Rule" id="MF_00140"/>
    </source>
</evidence>
<dbReference type="Gene3D" id="3.40.50.620">
    <property type="entry name" value="HUPs"/>
    <property type="match status" value="1"/>
</dbReference>
<dbReference type="HAMAP" id="MF_00140_B">
    <property type="entry name" value="Trp_tRNA_synth_B"/>
    <property type="match status" value="1"/>
</dbReference>
<keyword evidence="2 8" id="KW-0436">Ligase</keyword>
<dbReference type="InterPro" id="IPR050203">
    <property type="entry name" value="Trp-tRNA_synthetase"/>
</dbReference>
<keyword evidence="11" id="KW-1185">Reference proteome</keyword>
<dbReference type="KEGG" id="bsol:FSW04_14230"/>
<dbReference type="NCBIfam" id="TIGR00233">
    <property type="entry name" value="trpS"/>
    <property type="match status" value="1"/>
</dbReference>
<feature type="binding site" evidence="8">
    <location>
        <begin position="16"/>
        <end position="17"/>
    </location>
    <ligand>
        <name>ATP</name>
        <dbReference type="ChEBI" id="CHEBI:30616"/>
    </ligand>
</feature>
<evidence type="ECO:0000313" key="11">
    <source>
        <dbReference type="Proteomes" id="UP000321805"/>
    </source>
</evidence>
<dbReference type="RefSeq" id="WP_146920354.1">
    <property type="nucleotide sequence ID" value="NZ_CP042430.1"/>
</dbReference>
<evidence type="ECO:0000256" key="5">
    <source>
        <dbReference type="ARBA" id="ARBA00022917"/>
    </source>
</evidence>
<dbReference type="GO" id="GO:0004830">
    <property type="term" value="F:tryptophan-tRNA ligase activity"/>
    <property type="evidence" value="ECO:0007669"/>
    <property type="project" value="UniProtKB-UniRule"/>
</dbReference>
<keyword evidence="5 8" id="KW-0648">Protein biosynthesis</keyword>
<dbReference type="PRINTS" id="PR01039">
    <property type="entry name" value="TRNASYNTHTRP"/>
</dbReference>
<dbReference type="GO" id="GO:0005829">
    <property type="term" value="C:cytosol"/>
    <property type="evidence" value="ECO:0007669"/>
    <property type="project" value="TreeGrafter"/>
</dbReference>
<dbReference type="Gene3D" id="1.10.240.10">
    <property type="entry name" value="Tyrosyl-Transfer RNA Synthetase"/>
    <property type="match status" value="1"/>
</dbReference>
<reference evidence="10 11" key="1">
    <citation type="journal article" date="2018" name="J. Microbiol.">
        <title>Baekduia soli gen. nov., sp. nov., a novel bacterium isolated from the soil of Baekdu Mountain and proposal of a novel family name, Baekduiaceae fam. nov.</title>
        <authorList>
            <person name="An D.S."/>
            <person name="Siddiqi M.Z."/>
            <person name="Kim K.H."/>
            <person name="Yu H.S."/>
            <person name="Im W.T."/>
        </authorList>
    </citation>
    <scope>NUCLEOTIDE SEQUENCE [LARGE SCALE GENOMIC DNA]</scope>
    <source>
        <strain evidence="10 11">BR7-21</strain>
    </source>
</reference>
<evidence type="ECO:0000313" key="10">
    <source>
        <dbReference type="EMBL" id="QEC48615.1"/>
    </source>
</evidence>
<evidence type="ECO:0000256" key="6">
    <source>
        <dbReference type="ARBA" id="ARBA00023146"/>
    </source>
</evidence>
<protein>
    <recommendedName>
        <fullName evidence="8">Tryptophan--tRNA ligase</fullName>
        <ecNumber evidence="8">6.1.1.2</ecNumber>
    </recommendedName>
    <alternativeName>
        <fullName evidence="8">Tryptophanyl-tRNA synthetase</fullName>
        <shortName evidence="8">TrpRS</shortName>
    </alternativeName>
</protein>
<dbReference type="PANTHER" id="PTHR43766:SF1">
    <property type="entry name" value="TRYPTOPHAN--TRNA LIGASE, MITOCHONDRIAL"/>
    <property type="match status" value="1"/>
</dbReference>
<sequence>MRIFSGIQPTGRKHLGNYIGAIVQYVEGQHRAAEHGDVGIFCVVDLHAMTVAYDPAEMRARVYDTAAILLAAGLDPERCIFFRQSDVPEHTELAWHLGAITSHGDLNRMHQFKEKSARQRDLVSADLFFYPVLMAADVLAYRAHEVPVGDDQRQHVELMRDLAQRFNARFGDELVVPELLVPATGARIMDLQAPDSKMSTTGGTAEGTVYVLDDAKTVEKKFKRAVTDSDDPPRIVRDPAKPGVTNLIDILAAASGRTHADVEAEMASARGYGDLKLATAAAVNALLDPVRERYAQLRPDEDALEAVLGAGAQKARAIASETLVDVRRVMGVGPRP</sequence>
<dbReference type="InterPro" id="IPR014729">
    <property type="entry name" value="Rossmann-like_a/b/a_fold"/>
</dbReference>
<dbReference type="SUPFAM" id="SSF52374">
    <property type="entry name" value="Nucleotidylyl transferase"/>
    <property type="match status" value="1"/>
</dbReference>
<dbReference type="AlphaFoldDB" id="A0A5B8U6S9"/>
<dbReference type="PANTHER" id="PTHR43766">
    <property type="entry name" value="TRYPTOPHAN--TRNA LIGASE, MITOCHONDRIAL"/>
    <property type="match status" value="1"/>
</dbReference>
<comment type="caution">
    <text evidence="8">Lacks conserved residue(s) required for the propagation of feature annotation.</text>
</comment>
<dbReference type="GO" id="GO:0006436">
    <property type="term" value="P:tryptophanyl-tRNA aminoacylation"/>
    <property type="evidence" value="ECO:0007669"/>
    <property type="project" value="UniProtKB-UniRule"/>
</dbReference>
<evidence type="ECO:0000256" key="3">
    <source>
        <dbReference type="ARBA" id="ARBA00022741"/>
    </source>
</evidence>
<keyword evidence="8" id="KW-0963">Cytoplasm</keyword>
<evidence type="ECO:0000256" key="2">
    <source>
        <dbReference type="ARBA" id="ARBA00022598"/>
    </source>
</evidence>